<feature type="binding site" evidence="2">
    <location>
        <position position="231"/>
    </location>
    <ligand>
        <name>Fe cation</name>
        <dbReference type="ChEBI" id="CHEBI:24875"/>
    </ligand>
</feature>
<dbReference type="SUPFAM" id="SSF53850">
    <property type="entry name" value="Periplasmic binding protein-like II"/>
    <property type="match status" value="1"/>
</dbReference>
<dbReference type="CDD" id="cd13547">
    <property type="entry name" value="PBP2_Fbp_like_2"/>
    <property type="match status" value="1"/>
</dbReference>
<organism evidence="4 5">
    <name type="scientific">Proteiniborus ethanoligenes</name>
    <dbReference type="NCBI Taxonomy" id="415015"/>
    <lineage>
        <taxon>Bacteria</taxon>
        <taxon>Bacillati</taxon>
        <taxon>Bacillota</taxon>
        <taxon>Clostridia</taxon>
        <taxon>Eubacteriales</taxon>
        <taxon>Proteiniborus</taxon>
    </lineage>
</organism>
<dbReference type="PIRSF" id="PIRSF002825">
    <property type="entry name" value="CfbpA"/>
    <property type="match status" value="1"/>
</dbReference>
<feature type="signal peptide" evidence="3">
    <location>
        <begin position="1"/>
        <end position="23"/>
    </location>
</feature>
<sequence>MATILVLALSLIMVLTGCGSSNKGGTSGSTDEKLNVMLYSSLKDTQLAALKEKFTAKYPHVNMDYYTAGTGNVMTKLATEQQAGGISADLIWVGDPTNYINFKADDLLYPYDSPAAKEIPDKFKDPDRMYISGRLIMLGFVYNTNMLTAEEAPKTWDDLLKPEFKDYVGMTDPTSAGTTFNTVAGLVQHPNYGWDYFRALKENGVKLENGSSGVVNKVGAGEYKVAIGVDYIARSVKAQGSPVDFIYPADNIPVIESPIAIIKNTKNLEAAKLLYDFIISEEGQQILLEEYTFPINPNMALEDAIPVTEAEAKMLPVDNQKLAEDKVQILETFDSIFK</sequence>
<proteinExistence type="predicted"/>
<dbReference type="PANTHER" id="PTHR30006:SF24">
    <property type="entry name" value="SLL0237 PROTEIN"/>
    <property type="match status" value="1"/>
</dbReference>
<protein>
    <submittedName>
        <fullName evidence="4">Iron(III) transport system substrate-binding protein</fullName>
    </submittedName>
</protein>
<name>A0A1H3LMG4_9FIRM</name>
<reference evidence="4 5" key="1">
    <citation type="submission" date="2016-10" db="EMBL/GenBank/DDBJ databases">
        <authorList>
            <person name="de Groot N.N."/>
        </authorList>
    </citation>
    <scope>NUCLEOTIDE SEQUENCE [LARGE SCALE GENOMIC DNA]</scope>
    <source>
        <strain evidence="4 5">DSM 21650</strain>
    </source>
</reference>
<gene>
    <name evidence="4" type="ORF">SAMN05660462_00561</name>
</gene>
<dbReference type="STRING" id="415015.SAMN05660462_00561"/>
<dbReference type="AlphaFoldDB" id="A0A1H3LMG4"/>
<keyword evidence="2" id="KW-0408">Iron</keyword>
<keyword evidence="5" id="KW-1185">Reference proteome</keyword>
<dbReference type="InterPro" id="IPR026045">
    <property type="entry name" value="Ferric-bd"/>
</dbReference>
<keyword evidence="2" id="KW-0479">Metal-binding</keyword>
<dbReference type="EMBL" id="FNQE01000004">
    <property type="protein sequence ID" value="SDY65563.1"/>
    <property type="molecule type" value="Genomic_DNA"/>
</dbReference>
<evidence type="ECO:0000256" key="1">
    <source>
        <dbReference type="ARBA" id="ARBA00022729"/>
    </source>
</evidence>
<accession>A0A1H3LMG4</accession>
<dbReference type="Proteomes" id="UP000198625">
    <property type="component" value="Unassembled WGS sequence"/>
</dbReference>
<feature type="chain" id="PRO_5039265010" evidence="3">
    <location>
        <begin position="24"/>
        <end position="338"/>
    </location>
</feature>
<evidence type="ECO:0000256" key="3">
    <source>
        <dbReference type="SAM" id="SignalP"/>
    </source>
</evidence>
<evidence type="ECO:0000256" key="2">
    <source>
        <dbReference type="PIRSR" id="PIRSR002825-1"/>
    </source>
</evidence>
<dbReference type="Pfam" id="PF13343">
    <property type="entry name" value="SBP_bac_6"/>
    <property type="match status" value="1"/>
</dbReference>
<dbReference type="PANTHER" id="PTHR30006">
    <property type="entry name" value="THIAMINE-BINDING PERIPLASMIC PROTEIN-RELATED"/>
    <property type="match status" value="1"/>
</dbReference>
<keyword evidence="1 3" id="KW-0732">Signal</keyword>
<dbReference type="Gene3D" id="3.40.190.10">
    <property type="entry name" value="Periplasmic binding protein-like II"/>
    <property type="match status" value="2"/>
</dbReference>
<evidence type="ECO:0000313" key="4">
    <source>
        <dbReference type="EMBL" id="SDY65563.1"/>
    </source>
</evidence>
<evidence type="ECO:0000313" key="5">
    <source>
        <dbReference type="Proteomes" id="UP000198625"/>
    </source>
</evidence>
<dbReference type="GO" id="GO:0046872">
    <property type="term" value="F:metal ion binding"/>
    <property type="evidence" value="ECO:0007669"/>
    <property type="project" value="UniProtKB-KW"/>
</dbReference>